<protein>
    <recommendedName>
        <fullName evidence="4 10">4-alpha-glucanotransferase</fullName>
        <ecNumber evidence="3 10">2.4.1.25</ecNumber>
    </recommendedName>
    <alternativeName>
        <fullName evidence="8 10">Amylomaltase</fullName>
    </alternativeName>
    <alternativeName>
        <fullName evidence="9 10">Disproportionating enzyme</fullName>
    </alternativeName>
</protein>
<evidence type="ECO:0000256" key="4">
    <source>
        <dbReference type="ARBA" id="ARBA00020295"/>
    </source>
</evidence>
<evidence type="ECO:0000256" key="9">
    <source>
        <dbReference type="ARBA" id="ARBA00031501"/>
    </source>
</evidence>
<evidence type="ECO:0000256" key="2">
    <source>
        <dbReference type="ARBA" id="ARBA00005684"/>
    </source>
</evidence>
<name>A0A6I1MWH1_9CLOT</name>
<dbReference type="Proteomes" id="UP000430345">
    <property type="component" value="Unassembled WGS sequence"/>
</dbReference>
<dbReference type="InterPro" id="IPR017853">
    <property type="entry name" value="GH"/>
</dbReference>
<keyword evidence="7 10" id="KW-0119">Carbohydrate metabolism</keyword>
<evidence type="ECO:0000313" key="11">
    <source>
        <dbReference type="EMBL" id="MPQ44519.1"/>
    </source>
</evidence>
<evidence type="ECO:0000256" key="7">
    <source>
        <dbReference type="ARBA" id="ARBA00023277"/>
    </source>
</evidence>
<evidence type="ECO:0000313" key="12">
    <source>
        <dbReference type="Proteomes" id="UP000430345"/>
    </source>
</evidence>
<dbReference type="GO" id="GO:0005975">
    <property type="term" value="P:carbohydrate metabolic process"/>
    <property type="evidence" value="ECO:0007669"/>
    <property type="project" value="InterPro"/>
</dbReference>
<evidence type="ECO:0000256" key="3">
    <source>
        <dbReference type="ARBA" id="ARBA00012560"/>
    </source>
</evidence>
<keyword evidence="6 10" id="KW-0808">Transferase</keyword>
<dbReference type="PANTHER" id="PTHR32438:SF5">
    <property type="entry name" value="4-ALPHA-GLUCANOTRANSFERASE DPE1, CHLOROPLASTIC_AMYLOPLASTIC"/>
    <property type="match status" value="1"/>
</dbReference>
<proteinExistence type="inferred from homology"/>
<keyword evidence="12" id="KW-1185">Reference proteome</keyword>
<gene>
    <name evidence="11" type="primary">malQ</name>
    <name evidence="11" type="ORF">GBZ86_12250</name>
</gene>
<dbReference type="NCBIfam" id="TIGR00217">
    <property type="entry name" value="malQ"/>
    <property type="match status" value="1"/>
</dbReference>
<dbReference type="Pfam" id="PF02446">
    <property type="entry name" value="Glyco_hydro_77"/>
    <property type="match status" value="1"/>
</dbReference>
<dbReference type="AlphaFoldDB" id="A0A6I1MWH1"/>
<dbReference type="Gene3D" id="3.20.20.80">
    <property type="entry name" value="Glycosidases"/>
    <property type="match status" value="1"/>
</dbReference>
<organism evidence="11 12">
    <name type="scientific">Clostridium tarantellae</name>
    <dbReference type="NCBI Taxonomy" id="39493"/>
    <lineage>
        <taxon>Bacteria</taxon>
        <taxon>Bacillati</taxon>
        <taxon>Bacillota</taxon>
        <taxon>Clostridia</taxon>
        <taxon>Eubacteriales</taxon>
        <taxon>Clostridiaceae</taxon>
        <taxon>Clostridium</taxon>
    </lineage>
</organism>
<dbReference type="OrthoDB" id="9811841at2"/>
<dbReference type="RefSeq" id="WP_152891062.1">
    <property type="nucleotide sequence ID" value="NZ_WHJC01000235.1"/>
</dbReference>
<evidence type="ECO:0000256" key="6">
    <source>
        <dbReference type="ARBA" id="ARBA00022679"/>
    </source>
</evidence>
<keyword evidence="5 10" id="KW-0328">Glycosyltransferase</keyword>
<comment type="catalytic activity">
    <reaction evidence="1 10">
        <text>Transfers a segment of a (1-&gt;4)-alpha-D-glucan to a new position in an acceptor, which may be glucose or a (1-&gt;4)-alpha-D-glucan.</text>
        <dbReference type="EC" id="2.4.1.25"/>
    </reaction>
</comment>
<comment type="similarity">
    <text evidence="2 10">Belongs to the disproportionating enzyme family.</text>
</comment>
<dbReference type="SUPFAM" id="SSF51445">
    <property type="entry name" value="(Trans)glycosidases"/>
    <property type="match status" value="1"/>
</dbReference>
<evidence type="ECO:0000256" key="5">
    <source>
        <dbReference type="ARBA" id="ARBA00022676"/>
    </source>
</evidence>
<dbReference type="GO" id="GO:0004134">
    <property type="term" value="F:4-alpha-glucanotransferase activity"/>
    <property type="evidence" value="ECO:0007669"/>
    <property type="project" value="UniProtKB-EC"/>
</dbReference>
<dbReference type="PANTHER" id="PTHR32438">
    <property type="entry name" value="4-ALPHA-GLUCANOTRANSFERASE DPE1, CHLOROPLASTIC/AMYLOPLASTIC"/>
    <property type="match status" value="1"/>
</dbReference>
<dbReference type="InterPro" id="IPR003385">
    <property type="entry name" value="Glyco_hydro_77"/>
</dbReference>
<reference evidence="11 12" key="1">
    <citation type="submission" date="2019-10" db="EMBL/GenBank/DDBJ databases">
        <title>The Genome Sequence of Clostridium tarantellae Isolated from Fish Brain.</title>
        <authorList>
            <person name="Bano L."/>
            <person name="Kiel M."/>
            <person name="Sales G."/>
            <person name="Doxey A.C."/>
            <person name="Mansfield M.J."/>
            <person name="Schiavone M."/>
            <person name="Rossetto O."/>
            <person name="Pirazzini M."/>
            <person name="Dobrindt U."/>
            <person name="Montecucco C."/>
        </authorList>
    </citation>
    <scope>NUCLEOTIDE SEQUENCE [LARGE SCALE GENOMIC DNA]</scope>
    <source>
        <strain evidence="11 12">DSM 3997</strain>
    </source>
</reference>
<evidence type="ECO:0000256" key="1">
    <source>
        <dbReference type="ARBA" id="ARBA00000439"/>
    </source>
</evidence>
<dbReference type="EC" id="2.4.1.25" evidence="3 10"/>
<evidence type="ECO:0000256" key="8">
    <source>
        <dbReference type="ARBA" id="ARBA00031423"/>
    </source>
</evidence>
<sequence length="495" mass="58098">MARYSGIIMHISSLPGNYGIGTLGEEAFKFVDFLKKAGQKFWQLLPLGQTGYGDSPYQCFSAFAGNPYFIDFDKLNEKGLLDKKEYENLVWGNCNESIDYHILFESKMKILKIAYYNCKNKFQNNIEAFRKKNNLWIEDYALFMAIKSEFKLVSWQNWPDELKNREKEVLKFYKEKLNDEINYWIFLQYIFFEQWNNLKSYANSLGIKIIGDIPIYVSEDSSDLWANSKIFLLDNKNRPVKVAGCPPDAFSSTGQLWGNPLYNWSEMEKDKYKWWICRIKENLKLYDILRIDHFRGFESYWEIPYGDKTAVNGRWTKGPGIKLFKAINDSLGTIPIIAEDLGYLTYDVIKFRESLNFPGMKVLQFAFDSDEKNQYLPYNYEKNCIAYTGTHDNDTILGWFNNKDNKKEIEYAKKYLNINENERANWAFIRGVWSSVADIAITTMQDFFDLGSEARMNFPSTLGGNWKWRAKKELFSDELAKSIYDLTKLYGRCNS</sequence>
<evidence type="ECO:0000256" key="10">
    <source>
        <dbReference type="RuleBase" id="RU361207"/>
    </source>
</evidence>
<dbReference type="NCBIfam" id="NF011080">
    <property type="entry name" value="PRK14508.1-3"/>
    <property type="match status" value="1"/>
</dbReference>
<dbReference type="EMBL" id="WHJC01000235">
    <property type="protein sequence ID" value="MPQ44519.1"/>
    <property type="molecule type" value="Genomic_DNA"/>
</dbReference>
<accession>A0A6I1MWH1</accession>
<comment type="caution">
    <text evidence="11">The sequence shown here is derived from an EMBL/GenBank/DDBJ whole genome shotgun (WGS) entry which is preliminary data.</text>
</comment>